<dbReference type="InterPro" id="IPR013830">
    <property type="entry name" value="SGNH_hydro"/>
</dbReference>
<evidence type="ECO:0000259" key="2">
    <source>
        <dbReference type="Pfam" id="PF13472"/>
    </source>
</evidence>
<dbReference type="PANTHER" id="PTHR30383">
    <property type="entry name" value="THIOESTERASE 1/PROTEASE 1/LYSOPHOSPHOLIPASE L1"/>
    <property type="match status" value="1"/>
</dbReference>
<dbReference type="SMR" id="A0A1T3CC57"/>
<evidence type="ECO:0000313" key="4">
    <source>
        <dbReference type="Proteomes" id="UP000191004"/>
    </source>
</evidence>
<accession>A0A1T3CC57</accession>
<protein>
    <recommendedName>
        <fullName evidence="2">SGNH hydrolase-type esterase domain-containing protein</fullName>
    </recommendedName>
</protein>
<dbReference type="PANTHER" id="PTHR30383:SF5">
    <property type="entry name" value="SGNH HYDROLASE-TYPE ESTERASE DOMAIN-CONTAINING PROTEIN"/>
    <property type="match status" value="1"/>
</dbReference>
<feature type="chain" id="PRO_5012888184" description="SGNH hydrolase-type esterase domain-containing protein" evidence="1">
    <location>
        <begin position="21"/>
        <end position="309"/>
    </location>
</feature>
<keyword evidence="1" id="KW-0732">Signal</keyword>
<evidence type="ECO:0000313" key="3">
    <source>
        <dbReference type="EMBL" id="OPB38703.1"/>
    </source>
</evidence>
<feature type="signal peptide" evidence="1">
    <location>
        <begin position="1"/>
        <end position="20"/>
    </location>
</feature>
<sequence length="309" mass="33780">MRGFWRIAVATLHLVTAVEGAVARYLEHQVPGPQVGRDVSRPPAIPLRLTNTAPGKPIKPSTELRILAVGDSITYGFLSDQNDGDGNGYRLRVRQYLSKDKVVYAGTETSPTGNMTDGYFAAWNGKTIQYIADHIGPSLEQRPNIILLHAGTNDMNPNSAISTEGHDPVAASERLGSLIDKMTVACPDAVILVAMIIGTCDAEQYPQTKVFQSLVPKVVAPRVQAGKHVLAVDFSTFGLGNLRDCIHPTNQGYHLVGYYWYDFIAQIPQDWITAPVGKDPKREESSSWRLRANASLLGVLGLSFVFMYA</sequence>
<keyword evidence="4" id="KW-1185">Reference proteome</keyword>
<dbReference type="CDD" id="cd01833">
    <property type="entry name" value="XynB_like"/>
    <property type="match status" value="1"/>
</dbReference>
<evidence type="ECO:0000256" key="1">
    <source>
        <dbReference type="SAM" id="SignalP"/>
    </source>
</evidence>
<dbReference type="Proteomes" id="UP000191004">
    <property type="component" value="Unassembled WGS sequence"/>
</dbReference>
<proteinExistence type="predicted"/>
<reference evidence="3 4" key="1">
    <citation type="submission" date="2016-04" db="EMBL/GenBank/DDBJ databases">
        <title>Multiple horizontal gene transfer events from other fungi enriched the ability of the initially mycotrophic fungus Trichoderma (Ascomycota) to feed on dead plant biomass.</title>
        <authorList>
            <person name="Atanasova L."/>
            <person name="Chenthamara K."/>
            <person name="Zhang J."/>
            <person name="Grujic M."/>
            <person name="Henrissat B."/>
            <person name="Kuo A."/>
            <person name="Aertz A."/>
            <person name="Salamov A."/>
            <person name="Lipzen A."/>
            <person name="Labutti K."/>
            <person name="Barry K."/>
            <person name="Miao Y."/>
            <person name="Rahimi M.J."/>
            <person name="Shen Q."/>
            <person name="Grigoriev I.V."/>
            <person name="Kubicek C.P."/>
            <person name="Druzhinina I.S."/>
        </authorList>
    </citation>
    <scope>NUCLEOTIDE SEQUENCE [LARGE SCALE GENOMIC DNA]</scope>
    <source>
        <strain evidence="3 4">NJAU 4742</strain>
    </source>
</reference>
<name>A0A1T3CC57_9HYPO</name>
<dbReference type="OrthoDB" id="2119228at2759"/>
<dbReference type="AlphaFoldDB" id="A0A1T3CC57"/>
<organism evidence="3 4">
    <name type="scientific">Trichoderma guizhouense</name>
    <dbReference type="NCBI Taxonomy" id="1491466"/>
    <lineage>
        <taxon>Eukaryota</taxon>
        <taxon>Fungi</taxon>
        <taxon>Dikarya</taxon>
        <taxon>Ascomycota</taxon>
        <taxon>Pezizomycotina</taxon>
        <taxon>Sordariomycetes</taxon>
        <taxon>Hypocreomycetidae</taxon>
        <taxon>Hypocreales</taxon>
        <taxon>Hypocreaceae</taxon>
        <taxon>Trichoderma</taxon>
    </lineage>
</organism>
<dbReference type="Pfam" id="PF13472">
    <property type="entry name" value="Lipase_GDSL_2"/>
    <property type="match status" value="1"/>
</dbReference>
<dbReference type="Gene3D" id="3.40.50.1110">
    <property type="entry name" value="SGNH hydrolase"/>
    <property type="match status" value="1"/>
</dbReference>
<comment type="caution">
    <text evidence="3">The sequence shown here is derived from an EMBL/GenBank/DDBJ whole genome shotgun (WGS) entry which is preliminary data.</text>
</comment>
<dbReference type="SUPFAM" id="SSF52266">
    <property type="entry name" value="SGNH hydrolase"/>
    <property type="match status" value="1"/>
</dbReference>
<dbReference type="GO" id="GO:0004622">
    <property type="term" value="F:phosphatidylcholine lysophospholipase activity"/>
    <property type="evidence" value="ECO:0007669"/>
    <property type="project" value="TreeGrafter"/>
</dbReference>
<dbReference type="EMBL" id="LVVK01000020">
    <property type="protein sequence ID" value="OPB38703.1"/>
    <property type="molecule type" value="Genomic_DNA"/>
</dbReference>
<dbReference type="InterPro" id="IPR036514">
    <property type="entry name" value="SGNH_hydro_sf"/>
</dbReference>
<dbReference type="InterPro" id="IPR051532">
    <property type="entry name" value="Ester_Hydrolysis_Enzymes"/>
</dbReference>
<feature type="domain" description="SGNH hydrolase-type esterase" evidence="2">
    <location>
        <begin position="68"/>
        <end position="254"/>
    </location>
</feature>
<gene>
    <name evidence="3" type="ORF">A0O28_0018090</name>
</gene>